<protein>
    <submittedName>
        <fullName evidence="3">Protein FAM104A-like</fullName>
    </submittedName>
</protein>
<sequence length="125" mass="13929">MALPRVLIDADGNWGCFLLESTIYEASQIVSFSSEPYKCLGLCYNLNSDSSSSDHGRSSSIRNPERPSGPANTLYQIAANPNCNIPQSFYEAAALYQGPYFHINQVLKQAHFHSLRQREQSSSPR</sequence>
<name>A0A9B0X2Z4_CHRAS</name>
<gene>
    <name evidence="3" type="primary">LOC102839814</name>
</gene>
<evidence type="ECO:0000313" key="3">
    <source>
        <dbReference type="RefSeq" id="XP_006876420.1"/>
    </source>
</evidence>
<dbReference type="Proteomes" id="UP000504623">
    <property type="component" value="Unplaced"/>
</dbReference>
<dbReference type="PANTHER" id="PTHR34763:SF1">
    <property type="entry name" value="PROTEIN FAM104A"/>
    <property type="match status" value="1"/>
</dbReference>
<feature type="region of interest" description="Disordered" evidence="1">
    <location>
        <begin position="48"/>
        <end position="72"/>
    </location>
</feature>
<organism evidence="2 3">
    <name type="scientific">Chrysochloris asiatica</name>
    <name type="common">Cape golden mole</name>
    <dbReference type="NCBI Taxonomy" id="185453"/>
    <lineage>
        <taxon>Eukaryota</taxon>
        <taxon>Metazoa</taxon>
        <taxon>Chordata</taxon>
        <taxon>Craniata</taxon>
        <taxon>Vertebrata</taxon>
        <taxon>Euteleostomi</taxon>
        <taxon>Mammalia</taxon>
        <taxon>Eutheria</taxon>
        <taxon>Afrotheria</taxon>
        <taxon>Chrysochloridae</taxon>
        <taxon>Chrysochlorinae</taxon>
        <taxon>Chrysochloris</taxon>
    </lineage>
</organism>
<dbReference type="AlphaFoldDB" id="A0A9B0X2Z4"/>
<accession>A0A9B0X2Z4</accession>
<proteinExistence type="predicted"/>
<keyword evidence="2" id="KW-1185">Reference proteome</keyword>
<dbReference type="InterPro" id="IPR029222">
    <property type="entry name" value="VCF1/2-like"/>
</dbReference>
<evidence type="ECO:0000256" key="1">
    <source>
        <dbReference type="SAM" id="MobiDB-lite"/>
    </source>
</evidence>
<dbReference type="PANTHER" id="PTHR34763">
    <property type="entry name" value="PROTEIN FAM104A"/>
    <property type="match status" value="1"/>
</dbReference>
<evidence type="ECO:0000313" key="2">
    <source>
        <dbReference type="Proteomes" id="UP000504623"/>
    </source>
</evidence>
<reference evidence="3" key="1">
    <citation type="submission" date="2025-08" db="UniProtKB">
        <authorList>
            <consortium name="RefSeq"/>
        </authorList>
    </citation>
    <scope>IDENTIFICATION</scope>
    <source>
        <tissue evidence="3">Spleen</tissue>
    </source>
</reference>
<dbReference type="Pfam" id="PF15434">
    <property type="entry name" value="FAM104"/>
    <property type="match status" value="1"/>
</dbReference>
<dbReference type="GeneID" id="102839814"/>
<dbReference type="OrthoDB" id="9939148at2759"/>
<dbReference type="RefSeq" id="XP_006876420.1">
    <property type="nucleotide sequence ID" value="XM_006876358.1"/>
</dbReference>